<dbReference type="SUPFAM" id="SSF46785">
    <property type="entry name" value="Winged helix' DNA-binding domain"/>
    <property type="match status" value="1"/>
</dbReference>
<evidence type="ECO:0000313" key="7">
    <source>
        <dbReference type="EMBL" id="BEH01543.1"/>
    </source>
</evidence>
<dbReference type="CDD" id="cd00609">
    <property type="entry name" value="AAT_like"/>
    <property type="match status" value="1"/>
</dbReference>
<dbReference type="KEGG" id="broo:brsh051_08240"/>
<accession>A0AAN0MFB2</accession>
<dbReference type="PROSITE" id="PS50949">
    <property type="entry name" value="HTH_GNTR"/>
    <property type="match status" value="1"/>
</dbReference>
<dbReference type="SUPFAM" id="SSF53383">
    <property type="entry name" value="PLP-dependent transferases"/>
    <property type="match status" value="1"/>
</dbReference>
<keyword evidence="7" id="KW-0032">Aminotransferase</keyword>
<dbReference type="Proteomes" id="UP001431656">
    <property type="component" value="Chromosome"/>
</dbReference>
<keyword evidence="3" id="KW-0805">Transcription regulation</keyword>
<dbReference type="GO" id="GO:0008483">
    <property type="term" value="F:transaminase activity"/>
    <property type="evidence" value="ECO:0007669"/>
    <property type="project" value="UniProtKB-KW"/>
</dbReference>
<sequence>MAQISATQIAAGLEGRSPAQIAAGVARMVNEGVVSPGDRLPIVHDLAPQLGVSTGTVAAAWNTLSALGLVESRGRAGTFVLPTPASWLPPRYRPSRKIDTEVHLDLSTGTPDPSLLPDIREPLMAAAANLEVVQVSSYLAPPVLPQLESLLQDTWPFRAQRITVVNGAMDGLIRTLNQVVRFGDRVAVESPGYPPVFDILDQLGLVRVPIALDHAGATPDSVEAAITAGARAMILQPRAQNPTGVSMTPTRVRELAAIIRARTSGTGNRNRLVIIEDDHSGRIAPVRDMSLGVYLPDRVVHVRSYSKTHGPDLRIAGLGGPAHVVNAIVARRLMGTGWTSRLLQMVLVGMLTNPTSMAIVDQAAQEYAHRRTAMAAALASHGIVVPPGDGLTMWIPVANEDAAMTRLLAAGIRASAGTEFLANPECASDAGGHLRITLGGLRSDFDAVAAIIAKAARN</sequence>
<protein>
    <submittedName>
        <fullName evidence="7">Aminotransferase class I/II-fold pyridoxal phosphate-dependent enzyme</fullName>
    </submittedName>
</protein>
<evidence type="ECO:0000313" key="8">
    <source>
        <dbReference type="Proteomes" id="UP001431656"/>
    </source>
</evidence>
<dbReference type="Gene3D" id="1.10.10.10">
    <property type="entry name" value="Winged helix-like DNA-binding domain superfamily/Winged helix DNA-binding domain"/>
    <property type="match status" value="1"/>
</dbReference>
<keyword evidence="5" id="KW-0804">Transcription</keyword>
<dbReference type="InterPro" id="IPR015421">
    <property type="entry name" value="PyrdxlP-dep_Trfase_major"/>
</dbReference>
<dbReference type="Pfam" id="PF00392">
    <property type="entry name" value="GntR"/>
    <property type="match status" value="1"/>
</dbReference>
<dbReference type="EMBL" id="AP028056">
    <property type="protein sequence ID" value="BEH01543.1"/>
    <property type="molecule type" value="Genomic_DNA"/>
</dbReference>
<dbReference type="GO" id="GO:0030170">
    <property type="term" value="F:pyridoxal phosphate binding"/>
    <property type="evidence" value="ECO:0007669"/>
    <property type="project" value="InterPro"/>
</dbReference>
<dbReference type="PANTHER" id="PTHR46577:SF1">
    <property type="entry name" value="HTH-TYPE TRANSCRIPTIONAL REGULATORY PROTEIN GABR"/>
    <property type="match status" value="1"/>
</dbReference>
<dbReference type="SMART" id="SM00345">
    <property type="entry name" value="HTH_GNTR"/>
    <property type="match status" value="1"/>
</dbReference>
<dbReference type="InterPro" id="IPR036388">
    <property type="entry name" value="WH-like_DNA-bd_sf"/>
</dbReference>
<dbReference type="Gene3D" id="3.40.640.10">
    <property type="entry name" value="Type I PLP-dependent aspartate aminotransferase-like (Major domain)"/>
    <property type="match status" value="1"/>
</dbReference>
<dbReference type="InterPro" id="IPR004839">
    <property type="entry name" value="Aminotransferase_I/II_large"/>
</dbReference>
<keyword evidence="7" id="KW-0808">Transferase</keyword>
<feature type="domain" description="HTH gntR-type" evidence="6">
    <location>
        <begin position="15"/>
        <end position="83"/>
    </location>
</feature>
<evidence type="ECO:0000259" key="6">
    <source>
        <dbReference type="PROSITE" id="PS50949"/>
    </source>
</evidence>
<name>A0AAN0MFB2_9ACTN</name>
<evidence type="ECO:0000256" key="3">
    <source>
        <dbReference type="ARBA" id="ARBA00023015"/>
    </source>
</evidence>
<gene>
    <name evidence="7" type="ORF">brsh051_08240</name>
</gene>
<evidence type="ECO:0000256" key="2">
    <source>
        <dbReference type="ARBA" id="ARBA00022898"/>
    </source>
</evidence>
<dbReference type="Pfam" id="PF00155">
    <property type="entry name" value="Aminotran_1_2"/>
    <property type="match status" value="1"/>
</dbReference>
<dbReference type="PANTHER" id="PTHR46577">
    <property type="entry name" value="HTH-TYPE TRANSCRIPTIONAL REGULATORY PROTEIN GABR"/>
    <property type="match status" value="1"/>
</dbReference>
<organism evidence="7 8">
    <name type="scientific">Brooklawnia propionicigenes</name>
    <dbReference type="NCBI Taxonomy" id="3041175"/>
    <lineage>
        <taxon>Bacteria</taxon>
        <taxon>Bacillati</taxon>
        <taxon>Actinomycetota</taxon>
        <taxon>Actinomycetes</taxon>
        <taxon>Propionibacteriales</taxon>
        <taxon>Propionibacteriaceae</taxon>
        <taxon>Brooklawnia</taxon>
    </lineage>
</organism>
<evidence type="ECO:0000256" key="5">
    <source>
        <dbReference type="ARBA" id="ARBA00023163"/>
    </source>
</evidence>
<comment type="similarity">
    <text evidence="1">In the C-terminal section; belongs to the class-I pyridoxal-phosphate-dependent aminotransferase family.</text>
</comment>
<dbReference type="InterPro" id="IPR000524">
    <property type="entry name" value="Tscrpt_reg_HTH_GntR"/>
</dbReference>
<proteinExistence type="inferred from homology"/>
<dbReference type="InterPro" id="IPR015424">
    <property type="entry name" value="PyrdxlP-dep_Trfase"/>
</dbReference>
<evidence type="ECO:0000256" key="1">
    <source>
        <dbReference type="ARBA" id="ARBA00005384"/>
    </source>
</evidence>
<dbReference type="InterPro" id="IPR036390">
    <property type="entry name" value="WH_DNA-bd_sf"/>
</dbReference>
<dbReference type="GO" id="GO:0003677">
    <property type="term" value="F:DNA binding"/>
    <property type="evidence" value="ECO:0007669"/>
    <property type="project" value="UniProtKB-KW"/>
</dbReference>
<dbReference type="RefSeq" id="WP_286267847.1">
    <property type="nucleotide sequence ID" value="NZ_AP028056.1"/>
</dbReference>
<keyword evidence="4" id="KW-0238">DNA-binding</keyword>
<dbReference type="GO" id="GO:0003700">
    <property type="term" value="F:DNA-binding transcription factor activity"/>
    <property type="evidence" value="ECO:0007669"/>
    <property type="project" value="InterPro"/>
</dbReference>
<keyword evidence="2" id="KW-0663">Pyridoxal phosphate</keyword>
<evidence type="ECO:0000256" key="4">
    <source>
        <dbReference type="ARBA" id="ARBA00023125"/>
    </source>
</evidence>
<keyword evidence="8" id="KW-1185">Reference proteome</keyword>
<reference evidence="7" key="1">
    <citation type="journal article" date="2024" name="Int. J. Syst. Evol. Microbiol.">
        <title>Brooklawnia propionicigenes sp. nov., a facultatively anaerobic, propionate-producing bacterium isolated from a methanogenic reactor treating waste from cattle farms.</title>
        <authorList>
            <person name="Akita Y."/>
            <person name="Ueki A."/>
            <person name="Tonouchi A."/>
            <person name="Sugawara Y."/>
            <person name="Honma S."/>
            <person name="Kaku N."/>
            <person name="Ueki K."/>
        </authorList>
    </citation>
    <scope>NUCLEOTIDE SEQUENCE</scope>
    <source>
        <strain evidence="7">SH051</strain>
    </source>
</reference>
<dbReference type="AlphaFoldDB" id="A0AAN0MFB2"/>
<dbReference type="CDD" id="cd07377">
    <property type="entry name" value="WHTH_GntR"/>
    <property type="match status" value="1"/>
</dbReference>
<dbReference type="InterPro" id="IPR051446">
    <property type="entry name" value="HTH_trans_reg/aminotransferase"/>
</dbReference>